<dbReference type="PANTHER" id="PTHR23426:SF65">
    <property type="entry name" value="FERREDOXIN-2, MITOCHONDRIAL"/>
    <property type="match status" value="1"/>
</dbReference>
<dbReference type="PROSITE" id="PS51085">
    <property type="entry name" value="2FE2S_FER_2"/>
    <property type="match status" value="1"/>
</dbReference>
<dbReference type="GO" id="GO:0140647">
    <property type="term" value="P:P450-containing electron transport chain"/>
    <property type="evidence" value="ECO:0007669"/>
    <property type="project" value="InterPro"/>
</dbReference>
<keyword evidence="2" id="KW-0001">2Fe-2S</keyword>
<proteinExistence type="inferred from homology"/>
<dbReference type="Gene3D" id="3.10.20.30">
    <property type="match status" value="1"/>
</dbReference>
<evidence type="ECO:0000259" key="7">
    <source>
        <dbReference type="PROSITE" id="PS51085"/>
    </source>
</evidence>
<dbReference type="GO" id="GO:0051537">
    <property type="term" value="F:2 iron, 2 sulfur cluster binding"/>
    <property type="evidence" value="ECO:0007669"/>
    <property type="project" value="UniProtKB-KW"/>
</dbReference>
<evidence type="ECO:0000256" key="6">
    <source>
        <dbReference type="ARBA" id="ARBA00034078"/>
    </source>
</evidence>
<evidence type="ECO:0000313" key="9">
    <source>
        <dbReference type="Proteomes" id="UP000533641"/>
    </source>
</evidence>
<dbReference type="InterPro" id="IPR036010">
    <property type="entry name" value="2Fe-2S_ferredoxin-like_sf"/>
</dbReference>
<dbReference type="AlphaFoldDB" id="A0A7W6WD21"/>
<dbReference type="EMBL" id="JACIGM010000002">
    <property type="protein sequence ID" value="MBB4273651.1"/>
    <property type="molecule type" value="Genomic_DNA"/>
</dbReference>
<comment type="similarity">
    <text evidence="1">Belongs to the adrenodoxin/putidaredoxin family.</text>
</comment>
<dbReference type="PRINTS" id="PR00355">
    <property type="entry name" value="ADRENODOXIN"/>
</dbReference>
<gene>
    <name evidence="8" type="ORF">GGE12_001405</name>
</gene>
<evidence type="ECO:0000313" key="8">
    <source>
        <dbReference type="EMBL" id="MBB4273651.1"/>
    </source>
</evidence>
<evidence type="ECO:0000256" key="5">
    <source>
        <dbReference type="ARBA" id="ARBA00023014"/>
    </source>
</evidence>
<evidence type="ECO:0000256" key="3">
    <source>
        <dbReference type="ARBA" id="ARBA00022723"/>
    </source>
</evidence>
<dbReference type="InterPro" id="IPR012675">
    <property type="entry name" value="Beta-grasp_dom_sf"/>
</dbReference>
<name>A0A7W6WD21_9HYPH</name>
<sequence>MSTFTVITRTGQVVPVEGRNGVSVMEHIRDAGLDELLALCGGCCSCATCHVYVDDDVKGRLPAPTIDEDELLDSSDYRKAQSRLSCQLQFTPELEGMIVVLAPEE</sequence>
<dbReference type="CDD" id="cd00207">
    <property type="entry name" value="fer2"/>
    <property type="match status" value="1"/>
</dbReference>
<feature type="domain" description="2Fe-2S ferredoxin-type" evidence="7">
    <location>
        <begin position="2"/>
        <end position="105"/>
    </location>
</feature>
<dbReference type="SUPFAM" id="SSF54292">
    <property type="entry name" value="2Fe-2S ferredoxin-like"/>
    <property type="match status" value="1"/>
</dbReference>
<comment type="cofactor">
    <cofactor evidence="6">
        <name>[2Fe-2S] cluster</name>
        <dbReference type="ChEBI" id="CHEBI:190135"/>
    </cofactor>
</comment>
<evidence type="ECO:0000256" key="1">
    <source>
        <dbReference type="ARBA" id="ARBA00010914"/>
    </source>
</evidence>
<evidence type="ECO:0000256" key="2">
    <source>
        <dbReference type="ARBA" id="ARBA00022714"/>
    </source>
</evidence>
<dbReference type="InterPro" id="IPR001055">
    <property type="entry name" value="Adrenodoxin-like"/>
</dbReference>
<dbReference type="PANTHER" id="PTHR23426">
    <property type="entry name" value="FERREDOXIN/ADRENODOXIN"/>
    <property type="match status" value="1"/>
</dbReference>
<dbReference type="Pfam" id="PF00111">
    <property type="entry name" value="Fer2"/>
    <property type="match status" value="1"/>
</dbReference>
<comment type="caution">
    <text evidence="8">The sequence shown here is derived from an EMBL/GenBank/DDBJ whole genome shotgun (WGS) entry which is preliminary data.</text>
</comment>
<dbReference type="InterPro" id="IPR001041">
    <property type="entry name" value="2Fe-2S_ferredoxin-type"/>
</dbReference>
<protein>
    <submittedName>
        <fullName evidence="8">2Fe-2S ferredoxin</fullName>
    </submittedName>
</protein>
<keyword evidence="5" id="KW-0411">Iron-sulfur</keyword>
<keyword evidence="4" id="KW-0408">Iron</keyword>
<evidence type="ECO:0000256" key="4">
    <source>
        <dbReference type="ARBA" id="ARBA00023004"/>
    </source>
</evidence>
<accession>A0A7W6WD21</accession>
<dbReference type="GO" id="GO:0009055">
    <property type="term" value="F:electron transfer activity"/>
    <property type="evidence" value="ECO:0007669"/>
    <property type="project" value="TreeGrafter"/>
</dbReference>
<dbReference type="Proteomes" id="UP000533641">
    <property type="component" value="Unassembled WGS sequence"/>
</dbReference>
<dbReference type="GO" id="GO:0046872">
    <property type="term" value="F:metal ion binding"/>
    <property type="evidence" value="ECO:0007669"/>
    <property type="project" value="UniProtKB-KW"/>
</dbReference>
<keyword evidence="3" id="KW-0479">Metal-binding</keyword>
<dbReference type="RefSeq" id="WP_183924033.1">
    <property type="nucleotide sequence ID" value="NZ_JACIGM010000002.1"/>
</dbReference>
<reference evidence="8 9" key="1">
    <citation type="submission" date="2020-08" db="EMBL/GenBank/DDBJ databases">
        <title>Genomic Encyclopedia of Type Strains, Phase IV (KMG-V): Genome sequencing to study the core and pangenomes of soil and plant-associated prokaryotes.</title>
        <authorList>
            <person name="Whitman W."/>
        </authorList>
    </citation>
    <scope>NUCLEOTIDE SEQUENCE [LARGE SCALE GENOMIC DNA]</scope>
    <source>
        <strain evidence="8 9">SEMIA 402</strain>
    </source>
</reference>
<organism evidence="8 9">
    <name type="scientific">Rhizobium mongolense</name>
    <dbReference type="NCBI Taxonomy" id="57676"/>
    <lineage>
        <taxon>Bacteria</taxon>
        <taxon>Pseudomonadati</taxon>
        <taxon>Pseudomonadota</taxon>
        <taxon>Alphaproteobacteria</taxon>
        <taxon>Hyphomicrobiales</taxon>
        <taxon>Rhizobiaceae</taxon>
        <taxon>Rhizobium/Agrobacterium group</taxon>
        <taxon>Rhizobium</taxon>
    </lineage>
</organism>